<accession>B1YM75</accession>
<dbReference type="RefSeq" id="WP_012371449.1">
    <property type="nucleotide sequence ID" value="NC_010556.1"/>
</dbReference>
<organism evidence="2 3">
    <name type="scientific">Exiguobacterium sibiricum (strain DSM 17290 / CCUG 55495 / CIP 109462 / JCM 13490 / 255-15)</name>
    <dbReference type="NCBI Taxonomy" id="262543"/>
    <lineage>
        <taxon>Bacteria</taxon>
        <taxon>Bacillati</taxon>
        <taxon>Bacillota</taxon>
        <taxon>Bacilli</taxon>
        <taxon>Bacillales</taxon>
        <taxon>Bacillales Family XII. Incertae Sedis</taxon>
        <taxon>Exiguobacterium</taxon>
    </lineage>
</organism>
<dbReference type="InterPro" id="IPR041315">
    <property type="entry name" value="PlcR_TPR"/>
</dbReference>
<dbReference type="Proteomes" id="UP000001681">
    <property type="component" value="Chromosome"/>
</dbReference>
<evidence type="ECO:0000259" key="1">
    <source>
        <dbReference type="PROSITE" id="PS50943"/>
    </source>
</evidence>
<gene>
    <name evidence="2" type="ordered locus">Exig_2584</name>
</gene>
<dbReference type="CDD" id="cd00093">
    <property type="entry name" value="HTH_XRE"/>
    <property type="match status" value="1"/>
</dbReference>
<dbReference type="InterPro" id="IPR011990">
    <property type="entry name" value="TPR-like_helical_dom_sf"/>
</dbReference>
<evidence type="ECO:0000313" key="3">
    <source>
        <dbReference type="Proteomes" id="UP000001681"/>
    </source>
</evidence>
<dbReference type="GO" id="GO:0003677">
    <property type="term" value="F:DNA binding"/>
    <property type="evidence" value="ECO:0007669"/>
    <property type="project" value="InterPro"/>
</dbReference>
<feature type="domain" description="HTH cro/C1-type" evidence="1">
    <location>
        <begin position="13"/>
        <end position="66"/>
    </location>
</feature>
<dbReference type="SMART" id="SM00530">
    <property type="entry name" value="HTH_XRE"/>
    <property type="match status" value="1"/>
</dbReference>
<dbReference type="KEGG" id="esi:Exig_2584"/>
<evidence type="ECO:0000313" key="2">
    <source>
        <dbReference type="EMBL" id="ACB62033.1"/>
    </source>
</evidence>
<dbReference type="PANTHER" id="PTHR37038:SF14">
    <property type="entry name" value="TRANSCRIPTIONAL ACTIVATOR"/>
    <property type="match status" value="1"/>
</dbReference>
<keyword evidence="3" id="KW-1185">Reference proteome</keyword>
<dbReference type="OrthoDB" id="1150409at2"/>
<dbReference type="Gene3D" id="1.10.260.40">
    <property type="entry name" value="lambda repressor-like DNA-binding domains"/>
    <property type="match status" value="1"/>
</dbReference>
<dbReference type="HOGENOM" id="CLU_053304_3_0_9"/>
<reference evidence="2 3" key="1">
    <citation type="journal article" date="2006" name="Extremophiles">
        <title>Characterization of Exiguobacterium isolates from the Siberian permafrost. Description of Exiguobacterium sibiricum sp. nov.</title>
        <authorList>
            <person name="Rodrigues D.F."/>
            <person name="Goris J."/>
            <person name="Vishnivetskaya T."/>
            <person name="Gilichinsky D."/>
            <person name="Thomashow M.F."/>
            <person name="Tiedje J.M."/>
        </authorList>
    </citation>
    <scope>NUCLEOTIDE SEQUENCE [LARGE SCALE GENOMIC DNA]</scope>
    <source>
        <strain evidence="3">DSM 17290 / CIP 109462 / JCM 13490 / 255-15</strain>
    </source>
</reference>
<dbReference type="eggNOG" id="COG1396">
    <property type="taxonomic scope" value="Bacteria"/>
</dbReference>
<sequence length="294" mass="34783">MDQFTSPQIGLALRRLRKKHNLTQKDLANGICSQAEISKIESGTHSPTVDLLYALSRRLQVPINTFLDHTNYRESLKILDENLLVRFRNSEFQSIYQETQKMINSSPLDRELNLLVRYFYYLSSYRLKKIDYRTCIIGLQQLSEYYSTLHYSPSMILRIKSAIAILHFENKSYKHSRTVYEELMELDFDSDELIVERIRIHYNYSKILMKLNAVEKALLVVEEAIKISLFEKDMSLLGQLYSQKGECQELLNFSFDEISNSYTKAFLLFDLMEIREYRQIILETKFKFIKNALE</sequence>
<dbReference type="Gene3D" id="1.25.40.10">
    <property type="entry name" value="Tetratricopeptide repeat domain"/>
    <property type="match status" value="1"/>
</dbReference>
<dbReference type="EMBL" id="CP001022">
    <property type="protein sequence ID" value="ACB62033.1"/>
    <property type="molecule type" value="Genomic_DNA"/>
</dbReference>
<dbReference type="SUPFAM" id="SSF48452">
    <property type="entry name" value="TPR-like"/>
    <property type="match status" value="1"/>
</dbReference>
<dbReference type="Pfam" id="PF01381">
    <property type="entry name" value="HTH_3"/>
    <property type="match status" value="1"/>
</dbReference>
<dbReference type="InterPro" id="IPR053163">
    <property type="entry name" value="HTH-type_regulator_Rgg"/>
</dbReference>
<name>B1YM75_EXIS2</name>
<proteinExistence type="predicted"/>
<dbReference type="InterPro" id="IPR010982">
    <property type="entry name" value="Lambda_DNA-bd_dom_sf"/>
</dbReference>
<dbReference type="SUPFAM" id="SSF47413">
    <property type="entry name" value="lambda repressor-like DNA-binding domains"/>
    <property type="match status" value="1"/>
</dbReference>
<dbReference type="InterPro" id="IPR001387">
    <property type="entry name" value="Cro/C1-type_HTH"/>
</dbReference>
<dbReference type="STRING" id="262543.Exig_2584"/>
<dbReference type="AlphaFoldDB" id="B1YM75"/>
<reference evidence="3" key="3">
    <citation type="submission" date="2008-04" db="EMBL/GenBank/DDBJ databases">
        <title>Complete sequence of chromosome of Exiguobacterium sibiricum 255-15.</title>
        <authorList>
            <consortium name="US DOE Joint Genome Institute"/>
            <person name="Copeland A."/>
            <person name="Lucas S."/>
            <person name="Lapidus A."/>
            <person name="Glavina del Rio T."/>
            <person name="Dalin E."/>
            <person name="Tice H."/>
            <person name="Bruce D."/>
            <person name="Goodwin L."/>
            <person name="Pitluck S."/>
            <person name="Kiss H."/>
            <person name="Chertkov O."/>
            <person name="Monk C."/>
            <person name="Brettin T."/>
            <person name="Detter J.C."/>
            <person name="Han C."/>
            <person name="Kuske C.R."/>
            <person name="Schmutz J."/>
            <person name="Larimer F."/>
            <person name="Land M."/>
            <person name="Hauser L."/>
            <person name="Kyrpides N."/>
            <person name="Mikhailova N."/>
            <person name="Vishnivetskaya T."/>
            <person name="Rodrigues D.F."/>
            <person name="Gilichinsky D."/>
            <person name="Tiedje J."/>
            <person name="Richardson P."/>
        </authorList>
    </citation>
    <scope>NUCLEOTIDE SEQUENCE [LARGE SCALE GENOMIC DNA]</scope>
    <source>
        <strain evidence="3">DSM 17290 / CIP 109462 / JCM 13490 / 255-15</strain>
    </source>
</reference>
<dbReference type="PROSITE" id="PS50943">
    <property type="entry name" value="HTH_CROC1"/>
    <property type="match status" value="1"/>
</dbReference>
<protein>
    <submittedName>
        <fullName evidence="2">Helix-turn-helix domain protein</fullName>
    </submittedName>
</protein>
<reference evidence="2 3" key="2">
    <citation type="journal article" date="2008" name="BMC Genomics">
        <title>Architecture of thermal adaptation in an Exiguobacterium sibiricum strain isolated from 3 million year old permafrost: a genome and transcriptome approach.</title>
        <authorList>
            <person name="Rodrigues D.F."/>
            <person name="Ivanova N."/>
            <person name="He Z."/>
            <person name="Huebner M."/>
            <person name="Zhou J."/>
            <person name="Tiedje J.M."/>
        </authorList>
    </citation>
    <scope>NUCLEOTIDE SEQUENCE [LARGE SCALE GENOMIC DNA]</scope>
    <source>
        <strain evidence="3">DSM 17290 / CIP 109462 / JCM 13490 / 255-15</strain>
    </source>
</reference>
<dbReference type="PANTHER" id="PTHR37038">
    <property type="entry name" value="TRANSCRIPTIONAL REGULATOR-RELATED"/>
    <property type="match status" value="1"/>
</dbReference>
<dbReference type="Pfam" id="PF18768">
    <property type="entry name" value="RNPP_C"/>
    <property type="match status" value="1"/>
</dbReference>